<accession>A0ABQ8J2X4</accession>
<reference evidence="2 3" key="1">
    <citation type="journal article" date="2018" name="J. Allergy Clin. Immunol.">
        <title>High-quality assembly of Dermatophagoides pteronyssinus genome and transcriptome reveals a wide range of novel allergens.</title>
        <authorList>
            <person name="Liu X.Y."/>
            <person name="Yang K.Y."/>
            <person name="Wang M.Q."/>
            <person name="Kwok J.S."/>
            <person name="Zeng X."/>
            <person name="Yang Z."/>
            <person name="Xiao X.J."/>
            <person name="Lau C.P."/>
            <person name="Li Y."/>
            <person name="Huang Z.M."/>
            <person name="Ba J.G."/>
            <person name="Yim A.K."/>
            <person name="Ouyang C.Y."/>
            <person name="Ngai S.M."/>
            <person name="Chan T.F."/>
            <person name="Leung E.L."/>
            <person name="Liu L."/>
            <person name="Liu Z.G."/>
            <person name="Tsui S.K."/>
        </authorList>
    </citation>
    <scope>NUCLEOTIDE SEQUENCE [LARGE SCALE GENOMIC DNA]</scope>
    <source>
        <strain evidence="2">Derp</strain>
    </source>
</reference>
<evidence type="ECO:0000313" key="3">
    <source>
        <dbReference type="Proteomes" id="UP000887458"/>
    </source>
</evidence>
<comment type="caution">
    <text evidence="2">The sequence shown here is derived from an EMBL/GenBank/DDBJ whole genome shotgun (WGS) entry which is preliminary data.</text>
</comment>
<sequence>MVKVLHSVAAGTGVNTCQPRFDSCSNIAVIFVAGSVAGCGCDVPRYEGIIGDGATGYGGCCEDGNDGGGVGVNDGDGADGANDEETGGTIIPEELPVITVD</sequence>
<evidence type="ECO:0000256" key="1">
    <source>
        <dbReference type="SAM" id="MobiDB-lite"/>
    </source>
</evidence>
<proteinExistence type="predicted"/>
<gene>
    <name evidence="2" type="ORF">DERP_013839</name>
</gene>
<dbReference type="Proteomes" id="UP000887458">
    <property type="component" value="Unassembled WGS sequence"/>
</dbReference>
<evidence type="ECO:0000313" key="2">
    <source>
        <dbReference type="EMBL" id="KAH9416868.1"/>
    </source>
</evidence>
<feature type="region of interest" description="Disordered" evidence="1">
    <location>
        <begin position="71"/>
        <end position="101"/>
    </location>
</feature>
<reference evidence="2 3" key="2">
    <citation type="journal article" date="2022" name="Mol. Biol. Evol.">
        <title>Comparative Genomics Reveals Insights into the Divergent Evolution of Astigmatic Mites and Household Pest Adaptations.</title>
        <authorList>
            <person name="Xiong Q."/>
            <person name="Wan A.T."/>
            <person name="Liu X."/>
            <person name="Fung C.S."/>
            <person name="Xiao X."/>
            <person name="Malainual N."/>
            <person name="Hou J."/>
            <person name="Wang L."/>
            <person name="Wang M."/>
            <person name="Yang K.Y."/>
            <person name="Cui Y."/>
            <person name="Leung E.L."/>
            <person name="Nong W."/>
            <person name="Shin S.K."/>
            <person name="Au S.W."/>
            <person name="Jeong K.Y."/>
            <person name="Chew F.T."/>
            <person name="Hui J.H."/>
            <person name="Leung T.F."/>
            <person name="Tungtrongchitr A."/>
            <person name="Zhong N."/>
            <person name="Liu Z."/>
            <person name="Tsui S.K."/>
        </authorList>
    </citation>
    <scope>NUCLEOTIDE SEQUENCE [LARGE SCALE GENOMIC DNA]</scope>
    <source>
        <strain evidence="2">Derp</strain>
    </source>
</reference>
<keyword evidence="3" id="KW-1185">Reference proteome</keyword>
<protein>
    <submittedName>
        <fullName evidence="2">Uncharacterized protein</fullName>
    </submittedName>
</protein>
<organism evidence="2 3">
    <name type="scientific">Dermatophagoides pteronyssinus</name>
    <name type="common">European house dust mite</name>
    <dbReference type="NCBI Taxonomy" id="6956"/>
    <lineage>
        <taxon>Eukaryota</taxon>
        <taxon>Metazoa</taxon>
        <taxon>Ecdysozoa</taxon>
        <taxon>Arthropoda</taxon>
        <taxon>Chelicerata</taxon>
        <taxon>Arachnida</taxon>
        <taxon>Acari</taxon>
        <taxon>Acariformes</taxon>
        <taxon>Sarcoptiformes</taxon>
        <taxon>Astigmata</taxon>
        <taxon>Psoroptidia</taxon>
        <taxon>Analgoidea</taxon>
        <taxon>Pyroglyphidae</taxon>
        <taxon>Dermatophagoidinae</taxon>
        <taxon>Dermatophagoides</taxon>
    </lineage>
</organism>
<name>A0ABQ8J2X4_DERPT</name>
<dbReference type="EMBL" id="NJHN03000085">
    <property type="protein sequence ID" value="KAH9416868.1"/>
    <property type="molecule type" value="Genomic_DNA"/>
</dbReference>